<dbReference type="Proteomes" id="UP001265550">
    <property type="component" value="Unassembled WGS sequence"/>
</dbReference>
<dbReference type="InterPro" id="IPR050765">
    <property type="entry name" value="Riboflavin_Biosynth_HTPR"/>
</dbReference>
<dbReference type="RefSeq" id="WP_204731171.1">
    <property type="nucleotide sequence ID" value="NZ_JAVDWE010000009.1"/>
</dbReference>
<protein>
    <submittedName>
        <fullName evidence="5">Riboflavin-specific deaminase-like protein</fullName>
    </submittedName>
</protein>
<dbReference type="SUPFAM" id="SSF53597">
    <property type="entry name" value="Dihydrofolate reductase-like"/>
    <property type="match status" value="1"/>
</dbReference>
<sequence length="309" mass="33050">MTTPPAKSVPGPPTATDVPADWHALWLQMLQVRTSVGPVPPALVRQAGSGWRLAAPFSRRSTELFSLYKPLLDAADTASDTPWTVAQLGQSLDGFVATATGDSYYVNGAHCLLHLHRLRALCDAVLVGAGTVAIDNPQLTTRRVPGPQPVRVVVDPAVRLDGHSRVFRDGQAPTLWVCDTLHVARARQQLGTGGEGPHPAEVLAVDDLLIEGDVCHGYRPERVTSALAQRGLHLLFVEGGGMTVSRFFTAGVLNRLHLVLAPVLIGQGRRGLRVPAHDVMADCPRPPARTLALGDDMLWDLDLNPSGCA</sequence>
<dbReference type="PANTHER" id="PTHR38011">
    <property type="entry name" value="DIHYDROFOLATE REDUCTASE FAMILY PROTEIN (AFU_ORTHOLOGUE AFUA_8G06820)"/>
    <property type="match status" value="1"/>
</dbReference>
<evidence type="ECO:0000259" key="4">
    <source>
        <dbReference type="Pfam" id="PF01872"/>
    </source>
</evidence>
<proteinExistence type="predicted"/>
<name>A0ABU1VEF7_9BURK</name>
<gene>
    <name evidence="5" type="ORF">J2X09_003329</name>
</gene>
<accession>A0ABU1VEF7</accession>
<dbReference type="Pfam" id="PF01872">
    <property type="entry name" value="RibD_C"/>
    <property type="match status" value="1"/>
</dbReference>
<reference evidence="5 6" key="1">
    <citation type="submission" date="2023-07" db="EMBL/GenBank/DDBJ databases">
        <title>Sorghum-associated microbial communities from plants grown in Nebraska, USA.</title>
        <authorList>
            <person name="Schachtman D."/>
        </authorList>
    </citation>
    <scope>NUCLEOTIDE SEQUENCE [LARGE SCALE GENOMIC DNA]</scope>
    <source>
        <strain evidence="5 6">BE240</strain>
    </source>
</reference>
<organism evidence="5 6">
    <name type="scientific">Hydrogenophaga laconesensis</name>
    <dbReference type="NCBI Taxonomy" id="1805971"/>
    <lineage>
        <taxon>Bacteria</taxon>
        <taxon>Pseudomonadati</taxon>
        <taxon>Pseudomonadota</taxon>
        <taxon>Betaproteobacteria</taxon>
        <taxon>Burkholderiales</taxon>
        <taxon>Comamonadaceae</taxon>
        <taxon>Hydrogenophaga</taxon>
    </lineage>
</organism>
<evidence type="ECO:0000256" key="3">
    <source>
        <dbReference type="ARBA" id="ARBA00023002"/>
    </source>
</evidence>
<comment type="caution">
    <text evidence="5">The sequence shown here is derived from an EMBL/GenBank/DDBJ whole genome shotgun (WGS) entry which is preliminary data.</text>
</comment>
<dbReference type="PANTHER" id="PTHR38011:SF7">
    <property type="entry name" value="2,5-DIAMINO-6-RIBOSYLAMINO-4(3H)-PYRIMIDINONE 5'-PHOSPHATE REDUCTASE"/>
    <property type="match status" value="1"/>
</dbReference>
<dbReference type="Gene3D" id="3.40.430.10">
    <property type="entry name" value="Dihydrofolate Reductase, subunit A"/>
    <property type="match status" value="1"/>
</dbReference>
<keyword evidence="2" id="KW-0521">NADP</keyword>
<evidence type="ECO:0000313" key="5">
    <source>
        <dbReference type="EMBL" id="MDR7095578.1"/>
    </source>
</evidence>
<evidence type="ECO:0000256" key="2">
    <source>
        <dbReference type="ARBA" id="ARBA00022857"/>
    </source>
</evidence>
<dbReference type="InterPro" id="IPR024072">
    <property type="entry name" value="DHFR-like_dom_sf"/>
</dbReference>
<keyword evidence="3" id="KW-0560">Oxidoreductase</keyword>
<feature type="domain" description="Bacterial bifunctional deaminase-reductase C-terminal" evidence="4">
    <location>
        <begin position="82"/>
        <end position="270"/>
    </location>
</feature>
<comment type="pathway">
    <text evidence="1">Cofactor biosynthesis; riboflavin biosynthesis.</text>
</comment>
<evidence type="ECO:0000313" key="6">
    <source>
        <dbReference type="Proteomes" id="UP001265550"/>
    </source>
</evidence>
<evidence type="ECO:0000256" key="1">
    <source>
        <dbReference type="ARBA" id="ARBA00005104"/>
    </source>
</evidence>
<keyword evidence="6" id="KW-1185">Reference proteome</keyword>
<dbReference type="InterPro" id="IPR002734">
    <property type="entry name" value="RibDG_C"/>
</dbReference>
<dbReference type="EMBL" id="JAVDWE010000009">
    <property type="protein sequence ID" value="MDR7095578.1"/>
    <property type="molecule type" value="Genomic_DNA"/>
</dbReference>